<protein>
    <submittedName>
        <fullName evidence="1">Uncharacterized protein</fullName>
    </submittedName>
</protein>
<reference evidence="1" key="2">
    <citation type="journal article" date="2015" name="Fish Shellfish Immunol.">
        <title>Early steps in the European eel (Anguilla anguilla)-Vibrio vulnificus interaction in the gills: Role of the RtxA13 toxin.</title>
        <authorList>
            <person name="Callol A."/>
            <person name="Pajuelo D."/>
            <person name="Ebbesson L."/>
            <person name="Teles M."/>
            <person name="MacKenzie S."/>
            <person name="Amaro C."/>
        </authorList>
    </citation>
    <scope>NUCLEOTIDE SEQUENCE</scope>
</reference>
<dbReference type="EMBL" id="GBXM01097724">
    <property type="protein sequence ID" value="JAH10853.1"/>
    <property type="molecule type" value="Transcribed_RNA"/>
</dbReference>
<sequence length="22" mass="2503">MFTASWLCVNVLVLGFAHFYPS</sequence>
<proteinExistence type="predicted"/>
<organism evidence="1">
    <name type="scientific">Anguilla anguilla</name>
    <name type="common">European freshwater eel</name>
    <name type="synonym">Muraena anguilla</name>
    <dbReference type="NCBI Taxonomy" id="7936"/>
    <lineage>
        <taxon>Eukaryota</taxon>
        <taxon>Metazoa</taxon>
        <taxon>Chordata</taxon>
        <taxon>Craniata</taxon>
        <taxon>Vertebrata</taxon>
        <taxon>Euteleostomi</taxon>
        <taxon>Actinopterygii</taxon>
        <taxon>Neopterygii</taxon>
        <taxon>Teleostei</taxon>
        <taxon>Anguilliformes</taxon>
        <taxon>Anguillidae</taxon>
        <taxon>Anguilla</taxon>
    </lineage>
</organism>
<reference evidence="1" key="1">
    <citation type="submission" date="2014-11" db="EMBL/GenBank/DDBJ databases">
        <authorList>
            <person name="Amaro Gonzalez C."/>
        </authorList>
    </citation>
    <scope>NUCLEOTIDE SEQUENCE</scope>
</reference>
<dbReference type="AlphaFoldDB" id="A0A0E9Q435"/>
<accession>A0A0E9Q435</accession>
<evidence type="ECO:0000313" key="1">
    <source>
        <dbReference type="EMBL" id="JAH10853.1"/>
    </source>
</evidence>
<name>A0A0E9Q435_ANGAN</name>